<dbReference type="Gene3D" id="3.40.190.10">
    <property type="entry name" value="Periplasmic binding protein-like II"/>
    <property type="match status" value="1"/>
</dbReference>
<evidence type="ECO:0000256" key="1">
    <source>
        <dbReference type="ARBA" id="ARBA00004651"/>
    </source>
</evidence>
<keyword evidence="2 8" id="KW-0813">Transport</keyword>
<dbReference type="FunFam" id="1.10.3720.10:FF:000001">
    <property type="entry name" value="Glycine betaine ABC transporter, permease"/>
    <property type="match status" value="1"/>
</dbReference>
<dbReference type="GO" id="GO:0043190">
    <property type="term" value="C:ATP-binding cassette (ABC) transporter complex"/>
    <property type="evidence" value="ECO:0007669"/>
    <property type="project" value="InterPro"/>
</dbReference>
<feature type="transmembrane region" description="Helical" evidence="8">
    <location>
        <begin position="20"/>
        <end position="39"/>
    </location>
</feature>
<feature type="domain" description="ABC transmembrane type-1" evidence="9">
    <location>
        <begin position="16"/>
        <end position="197"/>
    </location>
</feature>
<evidence type="ECO:0000256" key="3">
    <source>
        <dbReference type="ARBA" id="ARBA00022692"/>
    </source>
</evidence>
<feature type="transmembrane region" description="Helical" evidence="8">
    <location>
        <begin position="176"/>
        <end position="200"/>
    </location>
</feature>
<proteinExistence type="inferred from homology"/>
<accession>A0A2A5WES3</accession>
<protein>
    <submittedName>
        <fullName evidence="10">ABC transporter permease</fullName>
    </submittedName>
</protein>
<evidence type="ECO:0000256" key="5">
    <source>
        <dbReference type="ARBA" id="ARBA00023136"/>
    </source>
</evidence>
<dbReference type="CDD" id="cd06261">
    <property type="entry name" value="TM_PBP2"/>
    <property type="match status" value="1"/>
</dbReference>
<dbReference type="GO" id="GO:0031460">
    <property type="term" value="P:glycine betaine transport"/>
    <property type="evidence" value="ECO:0007669"/>
    <property type="project" value="TreeGrafter"/>
</dbReference>
<dbReference type="AlphaFoldDB" id="A0A2A5WES3"/>
<evidence type="ECO:0000313" key="10">
    <source>
        <dbReference type="EMBL" id="PDH34922.1"/>
    </source>
</evidence>
<comment type="caution">
    <text evidence="10">The sequence shown here is derived from an EMBL/GenBank/DDBJ whole genome shotgun (WGS) entry which is preliminary data.</text>
</comment>
<evidence type="ECO:0000259" key="9">
    <source>
        <dbReference type="PROSITE" id="PS50928"/>
    </source>
</evidence>
<feature type="transmembrane region" description="Helical" evidence="8">
    <location>
        <begin position="51"/>
        <end position="72"/>
    </location>
</feature>
<evidence type="ECO:0000256" key="6">
    <source>
        <dbReference type="ARBA" id="ARBA00035642"/>
    </source>
</evidence>
<organism evidence="10 11">
    <name type="scientific">OM182 bacterium MED-G28</name>
    <dbReference type="NCBI Taxonomy" id="1986256"/>
    <lineage>
        <taxon>Bacteria</taxon>
        <taxon>Pseudomonadati</taxon>
        <taxon>Pseudomonadota</taxon>
        <taxon>Gammaproteobacteria</taxon>
        <taxon>OMG group</taxon>
        <taxon>OM182 clade</taxon>
    </lineage>
</organism>
<dbReference type="SUPFAM" id="SSF53850">
    <property type="entry name" value="Periplasmic binding protein-like II"/>
    <property type="match status" value="1"/>
</dbReference>
<feature type="transmembrane region" description="Helical" evidence="8">
    <location>
        <begin position="221"/>
        <end position="239"/>
    </location>
</feature>
<keyword evidence="3 8" id="KW-0812">Transmembrane</keyword>
<reference evidence="10 11" key="1">
    <citation type="submission" date="2017-08" db="EMBL/GenBank/DDBJ databases">
        <title>Fine stratification of microbial communities through a metagenomic profile of the photic zone.</title>
        <authorList>
            <person name="Haro-Moreno J.M."/>
            <person name="Lopez-Perez M."/>
            <person name="De La Torre J."/>
            <person name="Picazo A."/>
            <person name="Camacho A."/>
            <person name="Rodriguez-Valera F."/>
        </authorList>
    </citation>
    <scope>NUCLEOTIDE SEQUENCE [LARGE SCALE GENOMIC DNA]</scope>
    <source>
        <strain evidence="10">MED-G28</strain>
    </source>
</reference>
<evidence type="ECO:0000256" key="7">
    <source>
        <dbReference type="ARBA" id="ARBA00035652"/>
    </source>
</evidence>
<feature type="transmembrane region" description="Helical" evidence="8">
    <location>
        <begin position="78"/>
        <end position="96"/>
    </location>
</feature>
<evidence type="ECO:0000256" key="4">
    <source>
        <dbReference type="ARBA" id="ARBA00022989"/>
    </source>
</evidence>
<evidence type="ECO:0000256" key="2">
    <source>
        <dbReference type="ARBA" id="ARBA00022448"/>
    </source>
</evidence>
<dbReference type="Pfam" id="PF00528">
    <property type="entry name" value="BPD_transp_1"/>
    <property type="match status" value="1"/>
</dbReference>
<keyword evidence="4 8" id="KW-1133">Transmembrane helix</keyword>
<dbReference type="Proteomes" id="UP000219329">
    <property type="component" value="Unassembled WGS sequence"/>
</dbReference>
<dbReference type="PANTHER" id="PTHR30177:SF4">
    <property type="entry name" value="OSMOPROTECTANT IMPORT PERMEASE PROTEIN OSMW"/>
    <property type="match status" value="1"/>
</dbReference>
<dbReference type="InterPro" id="IPR000515">
    <property type="entry name" value="MetI-like"/>
</dbReference>
<dbReference type="InterPro" id="IPR007210">
    <property type="entry name" value="ABC_Gly_betaine_transp_sub-bd"/>
</dbReference>
<comment type="similarity">
    <text evidence="6">In the C-terminal section; belongs to the OsmX family.</text>
</comment>
<dbReference type="InterPro" id="IPR051204">
    <property type="entry name" value="ABC_transp_perm/SBD"/>
</dbReference>
<keyword evidence="5 8" id="KW-0472">Membrane</keyword>
<comment type="subcellular location">
    <subcellularLocation>
        <location evidence="1 8">Cell membrane</location>
        <topology evidence="1 8">Multi-pass membrane protein</topology>
    </subcellularLocation>
</comment>
<dbReference type="SUPFAM" id="SSF161098">
    <property type="entry name" value="MetI-like"/>
    <property type="match status" value="1"/>
</dbReference>
<comment type="similarity">
    <text evidence="8">Belongs to the binding-protein-dependent transport system permease family.</text>
</comment>
<dbReference type="EMBL" id="NTJZ01000002">
    <property type="protein sequence ID" value="PDH34922.1"/>
    <property type="molecule type" value="Genomic_DNA"/>
</dbReference>
<dbReference type="InterPro" id="IPR035906">
    <property type="entry name" value="MetI-like_sf"/>
</dbReference>
<dbReference type="PANTHER" id="PTHR30177">
    <property type="entry name" value="GLYCINE BETAINE/L-PROLINE TRANSPORT SYSTEM PERMEASE PROTEIN PROW"/>
    <property type="match status" value="1"/>
</dbReference>
<dbReference type="Pfam" id="PF04069">
    <property type="entry name" value="OpuAC"/>
    <property type="match status" value="1"/>
</dbReference>
<evidence type="ECO:0000256" key="8">
    <source>
        <dbReference type="RuleBase" id="RU363032"/>
    </source>
</evidence>
<sequence length="507" mass="54910">MSDNLREQLVLLPDYFQGHLLLTLISLSLGIIISIPLGVWAAQSKIVKRPLLTAVSIIQTFPSVAILAMVVALLGGQIGLVPAIIALVLYSMLPIVRNTVTGLETVADEVVEAARGIGMSSNQILTKVRLPLALPVIIAGIRTAAVWTVGVATLSTLVGATSFGNYIFTGLQTSNLVSVTVGSLAAALMAIVLDSIIGGIQWLTEQRNQKSSTRKFKQVKFIVITAVLLGGSFSAYSLLPEPKADFVIGGKAYTEQYIIAGLLATELEAAGFTVDQRIGMGTEVLYTATANGTVDVYLEYTGTVWANIMNNSHNPGRKVVLESVTDFVKGKDGMINVGTLGFQNRYALAMRKDRAQELGIVSIEDMIPLADGLIAAGDLEFFGRLEWITLRDTYNIDFAEKLTFDSTLMYTAVNEGQVDLITAYTSDGRVAAFDLQIIEDPRNSMLPYDSFLLASSRAAENNRFVEIMQTLVNQISDLEMREANRLVDVEGRSVSDAIAYLQTIIHE</sequence>
<name>A0A2A5WES3_9GAMM</name>
<evidence type="ECO:0000313" key="11">
    <source>
        <dbReference type="Proteomes" id="UP000219329"/>
    </source>
</evidence>
<gene>
    <name evidence="10" type="ORF">CNF02_02550</name>
</gene>
<dbReference type="GO" id="GO:0022857">
    <property type="term" value="F:transmembrane transporter activity"/>
    <property type="evidence" value="ECO:0007669"/>
    <property type="project" value="InterPro"/>
</dbReference>
<comment type="similarity">
    <text evidence="7">In the N-terminal section; belongs to the binding-protein-dependent transport system permease family.</text>
</comment>
<dbReference type="PROSITE" id="PS50928">
    <property type="entry name" value="ABC_TM1"/>
    <property type="match status" value="1"/>
</dbReference>
<dbReference type="Gene3D" id="1.10.3720.10">
    <property type="entry name" value="MetI-like"/>
    <property type="match status" value="1"/>
</dbReference>
<dbReference type="Gene3D" id="3.40.190.120">
    <property type="entry name" value="Osmoprotection protein (prox), domain 2"/>
    <property type="match status" value="1"/>
</dbReference>